<organism evidence="1 2">
    <name type="scientific">Yersinia pestis bv. Antiqua (strain Antiqua)</name>
    <dbReference type="NCBI Taxonomy" id="360102"/>
    <lineage>
        <taxon>Bacteria</taxon>
        <taxon>Pseudomonadati</taxon>
        <taxon>Pseudomonadota</taxon>
        <taxon>Gammaproteobacteria</taxon>
        <taxon>Enterobacterales</taxon>
        <taxon>Yersiniaceae</taxon>
        <taxon>Yersinia</taxon>
    </lineage>
</organism>
<dbReference type="InterPro" id="IPR029044">
    <property type="entry name" value="Nucleotide-diphossugar_trans"/>
</dbReference>
<dbReference type="PATRIC" id="fig|360102.15.peg.777"/>
<protein>
    <recommendedName>
        <fullName evidence="3">Glycosyltransferase (GlcNAc)</fullName>
    </recommendedName>
</protein>
<evidence type="ECO:0000313" key="2">
    <source>
        <dbReference type="Proteomes" id="UP000001971"/>
    </source>
</evidence>
<dbReference type="GeneID" id="57975751"/>
<dbReference type="Proteomes" id="UP000001971">
    <property type="component" value="Chromosome"/>
</dbReference>
<gene>
    <name evidence="1" type="ordered locus">YPA_2142</name>
</gene>
<dbReference type="Pfam" id="PF11397">
    <property type="entry name" value="GlcNAc"/>
    <property type="match status" value="1"/>
</dbReference>
<dbReference type="EMBL" id="CP000308">
    <property type="protein sequence ID" value="ABG14107.1"/>
    <property type="molecule type" value="Genomic_DNA"/>
</dbReference>
<dbReference type="KEGG" id="ypa:YPA_2142"/>
<dbReference type="RefSeq" id="WP_002211586.1">
    <property type="nucleotide sequence ID" value="NC_008150.1"/>
</dbReference>
<dbReference type="PANTHER" id="PTHR34496">
    <property type="entry name" value="GLCNAC TRANSFERASE-RELATED"/>
    <property type="match status" value="1"/>
</dbReference>
<proteinExistence type="predicted"/>
<dbReference type="AlphaFoldDB" id="A0A0E1NR19"/>
<name>A0A0E1NR19_YERPA</name>
<evidence type="ECO:0008006" key="3">
    <source>
        <dbReference type="Google" id="ProtNLM"/>
    </source>
</evidence>
<accession>A0A0E1NR19</accession>
<dbReference type="InterPro" id="IPR021067">
    <property type="entry name" value="Glycosyltransferase"/>
</dbReference>
<dbReference type="SUPFAM" id="SSF53448">
    <property type="entry name" value="Nucleotide-diphospho-sugar transferases"/>
    <property type="match status" value="1"/>
</dbReference>
<sequence length="445" mass="51493">MQSVPSIFVSIASYRDPELIPTLHDMINTAERPENLNIAIFWQNDNDINTFLNQGMQLIERTTHQGYPLYQLEYNRARVSVLSVHYYESRGACWARHMAETLFQDEAFFLQIDSHCRFIPHWDHEMIAMLDSLRAESPKPILSSYPPAYEPGENEIRKDYVSRMIFNLFTQEGIVQMLSTTITETAPVRCGYLAGGFIFSDGSFAREVPNDPNIFFIGEEIAMAARAFTHGYDIYAPHKILLWHFYTRSEHSKVWSDHNNEAKETGAVDMAWWERDKIAKDRICILLDGDKDHRVLVPYTLGTQRSLSEFEYRLGINIKNRAVHPDAAGEKKVSFFTDLPTSHEDWLSSLISVNKKTLKVEKKEVDFTREDVEWWHIGVYNPQNVAVMVEKVDPQNMSKTVTPVDEATFELKLAFNTQTHPNAQTIRICPYMRTQGWGDVVEKPW</sequence>
<dbReference type="PANTHER" id="PTHR34496:SF10">
    <property type="entry name" value="GLCNAC TRANSFERASE"/>
    <property type="match status" value="1"/>
</dbReference>
<reference evidence="1 2" key="1">
    <citation type="journal article" date="2006" name="J. Bacteriol.">
        <title>Complete genome sequence of Yersinia pestis strains Antiqua and Nepal516: evidence of gene reduction in an emerging pathogen.</title>
        <authorList>
            <person name="Chain P.S."/>
            <person name="Hu P."/>
            <person name="Malfatti S.A."/>
            <person name="Radnedge L."/>
            <person name="Larimer F."/>
            <person name="Vergez L.M."/>
            <person name="Worsham P."/>
            <person name="Chu M.C."/>
            <person name="Andersen G.L."/>
        </authorList>
    </citation>
    <scope>NUCLEOTIDE SEQUENCE [LARGE SCALE GENOMIC DNA]</scope>
    <source>
        <strain evidence="1 2">Antiqua</strain>
    </source>
</reference>
<dbReference type="HOGENOM" id="CLU_030155_1_1_6"/>
<evidence type="ECO:0000313" key="1">
    <source>
        <dbReference type="EMBL" id="ABG14107.1"/>
    </source>
</evidence>